<dbReference type="EMBL" id="CP033148">
    <property type="protein sequence ID" value="AYO41229.1"/>
    <property type="molecule type" value="Genomic_DNA"/>
</dbReference>
<dbReference type="PROSITE" id="PS50035">
    <property type="entry name" value="PLD"/>
    <property type="match status" value="1"/>
</dbReference>
<proteinExistence type="inferred from homology"/>
<keyword evidence="14" id="KW-1185">Reference proteome</keyword>
<comment type="subcellular location">
    <subcellularLocation>
        <location evidence="10">Mitochondrion</location>
    </subcellularLocation>
</comment>
<evidence type="ECO:0000313" key="13">
    <source>
        <dbReference type="EMBL" id="AYO41229.1"/>
    </source>
</evidence>
<name>A0A3G2S162_MALR7</name>
<evidence type="ECO:0000256" key="10">
    <source>
        <dbReference type="RuleBase" id="RU365024"/>
    </source>
</evidence>
<dbReference type="Gene3D" id="3.30.870.10">
    <property type="entry name" value="Endonuclease Chain A"/>
    <property type="match status" value="2"/>
</dbReference>
<dbReference type="InterPro" id="IPR001736">
    <property type="entry name" value="PLipase_D/transphosphatidylase"/>
</dbReference>
<keyword evidence="6 10" id="KW-0443">Lipid metabolism</keyword>
<dbReference type="GO" id="GO:0005739">
    <property type="term" value="C:mitochondrion"/>
    <property type="evidence" value="ECO:0007669"/>
    <property type="project" value="UniProtKB-SubCell"/>
</dbReference>
<evidence type="ECO:0000256" key="7">
    <source>
        <dbReference type="ARBA" id="ARBA00023209"/>
    </source>
</evidence>
<gene>
    <name evidence="13" type="primary">pgs1</name>
    <name evidence="13" type="ORF">DNF11_0279</name>
</gene>
<dbReference type="VEuPathDB" id="FungiDB:DNF11_0279"/>
<evidence type="ECO:0000256" key="4">
    <source>
        <dbReference type="ARBA" id="ARBA00022679"/>
    </source>
</evidence>
<dbReference type="CDD" id="cd09137">
    <property type="entry name" value="PLDc_PGS1_euk_2"/>
    <property type="match status" value="1"/>
</dbReference>
<evidence type="ECO:0000256" key="5">
    <source>
        <dbReference type="ARBA" id="ARBA00022737"/>
    </source>
</evidence>
<comment type="similarity">
    <text evidence="2 10">Belongs to the CDP-alcohol phosphatidyltransferase class-II family.</text>
</comment>
<dbReference type="UniPathway" id="UPA00084">
    <property type="reaction ID" value="UER00503"/>
</dbReference>
<evidence type="ECO:0000256" key="9">
    <source>
        <dbReference type="ARBA" id="ARBA00048586"/>
    </source>
</evidence>
<dbReference type="EC" id="2.7.8.5" evidence="10"/>
<keyword evidence="3 10" id="KW-0444">Lipid biosynthesis</keyword>
<dbReference type="STRING" id="425264.A0A3G2S162"/>
<keyword evidence="10" id="KW-0496">Mitochondrion</keyword>
<protein>
    <recommendedName>
        <fullName evidence="10">CDP-diacylglycerol--glycerol-3-phosphate 3-phosphatidyltransferase</fullName>
        <ecNumber evidence="10">2.7.8.5</ecNumber>
    </recommendedName>
</protein>
<evidence type="ECO:0000256" key="8">
    <source>
        <dbReference type="ARBA" id="ARBA00023264"/>
    </source>
</evidence>
<dbReference type="PANTHER" id="PTHR12586">
    <property type="entry name" value="CDP-DIACYLGLYCEROL--SERINE O-PHOSPHATIDYLTRANSFERASE"/>
    <property type="match status" value="1"/>
</dbReference>
<keyword evidence="10" id="KW-0547">Nucleotide-binding</keyword>
<evidence type="ECO:0000256" key="3">
    <source>
        <dbReference type="ARBA" id="ARBA00022516"/>
    </source>
</evidence>
<reference evidence="13 14" key="1">
    <citation type="submission" date="2018-10" db="EMBL/GenBank/DDBJ databases">
        <title>Complete genome sequence of Malassezia restricta CBS 7877.</title>
        <authorList>
            <person name="Morand S.C."/>
            <person name="Bertignac M."/>
            <person name="Iltis A."/>
            <person name="Kolder I."/>
            <person name="Pirovano W."/>
            <person name="Jourdain R."/>
            <person name="Clavaud C."/>
        </authorList>
    </citation>
    <scope>NUCLEOTIDE SEQUENCE [LARGE SCALE GENOMIC DNA]</scope>
    <source>
        <strain evidence="13 14">CBS 7877</strain>
    </source>
</reference>
<dbReference type="SUPFAM" id="SSF56024">
    <property type="entry name" value="Phospholipase D/nuclease"/>
    <property type="match status" value="1"/>
</dbReference>
<evidence type="ECO:0000256" key="2">
    <source>
        <dbReference type="ARBA" id="ARBA00010682"/>
    </source>
</evidence>
<dbReference type="AlphaFoldDB" id="A0A3G2S162"/>
<comment type="function">
    <text evidence="10">Functions in the biosynthesis of the anionic phospholipids phosphatidylglycerol and cardiolipin.</text>
</comment>
<feature type="region of interest" description="Disordered" evidence="11">
    <location>
        <begin position="1"/>
        <end position="21"/>
    </location>
</feature>
<dbReference type="PANTHER" id="PTHR12586:SF1">
    <property type="entry name" value="CDP-DIACYLGLYCEROL--GLYCEROL-3-PHOSPHATE 3-PHOSPHATIDYLTRANSFERASE, MITOCHONDRIAL"/>
    <property type="match status" value="1"/>
</dbReference>
<accession>A0A3G2S162</accession>
<evidence type="ECO:0000256" key="6">
    <source>
        <dbReference type="ARBA" id="ARBA00023098"/>
    </source>
</evidence>
<evidence type="ECO:0000259" key="12">
    <source>
        <dbReference type="PROSITE" id="PS50035"/>
    </source>
</evidence>
<dbReference type="Proteomes" id="UP000269793">
    <property type="component" value="Chromosome I"/>
</dbReference>
<dbReference type="InterPro" id="IPR016270">
    <property type="entry name" value="PGS1"/>
</dbReference>
<dbReference type="Pfam" id="PF00614">
    <property type="entry name" value="PLDc"/>
    <property type="match status" value="1"/>
</dbReference>
<keyword evidence="4 10" id="KW-0808">Transferase</keyword>
<evidence type="ECO:0000313" key="14">
    <source>
        <dbReference type="Proteomes" id="UP000269793"/>
    </source>
</evidence>
<evidence type="ECO:0000256" key="1">
    <source>
        <dbReference type="ARBA" id="ARBA00005042"/>
    </source>
</evidence>
<dbReference type="GO" id="GO:0005524">
    <property type="term" value="F:ATP binding"/>
    <property type="evidence" value="ECO:0007669"/>
    <property type="project" value="UniProtKB-KW"/>
</dbReference>
<dbReference type="GO" id="GO:0032049">
    <property type="term" value="P:cardiolipin biosynthetic process"/>
    <property type="evidence" value="ECO:0007669"/>
    <property type="project" value="InterPro"/>
</dbReference>
<keyword evidence="10" id="KW-0067">ATP-binding</keyword>
<keyword evidence="5" id="KW-0677">Repeat</keyword>
<dbReference type="OrthoDB" id="10250191at2759"/>
<dbReference type="PIRSF" id="PIRSF000850">
    <property type="entry name" value="Phospholipase_D_PSS"/>
    <property type="match status" value="1"/>
</dbReference>
<keyword evidence="7 10" id="KW-0594">Phospholipid biosynthesis</keyword>
<keyword evidence="8 10" id="KW-1208">Phospholipid metabolism</keyword>
<feature type="domain" description="PLD phosphodiesterase" evidence="12">
    <location>
        <begin position="164"/>
        <end position="190"/>
    </location>
</feature>
<dbReference type="CDD" id="cd09135">
    <property type="entry name" value="PLDc_PGS1_euk_1"/>
    <property type="match status" value="1"/>
</dbReference>
<comment type="catalytic activity">
    <reaction evidence="9 10">
        <text>a CDP-1,2-diacyl-sn-glycerol + sn-glycerol 3-phosphate = a 1,2-diacyl-sn-glycero-3-phospho-(1'-sn-glycero-3'-phosphate) + CMP + H(+)</text>
        <dbReference type="Rhea" id="RHEA:12593"/>
        <dbReference type="ChEBI" id="CHEBI:15378"/>
        <dbReference type="ChEBI" id="CHEBI:57597"/>
        <dbReference type="ChEBI" id="CHEBI:58332"/>
        <dbReference type="ChEBI" id="CHEBI:60110"/>
        <dbReference type="ChEBI" id="CHEBI:60377"/>
        <dbReference type="EC" id="2.7.8.5"/>
    </reaction>
</comment>
<sequence length="576" mass="64492">MATASRTPHSPPASQHVPESVPHDQPFLLPEIVSEALHVPMFSASAQSMVRVPSPRQFYSTLRHHIMKAQHRIFIATLYVGKEERELAMFLTKALARRPQLQLTILMDAMRATRESPQSASSASLLSHLASMFPDQVDLRLYATPVLRPNSIASRIIGKRFNEGFGLQHMKVYGFDDDVIITGANLSRDYFTRRMDRYLLIREHKPLANYLHALILLLSRFSYALLYDGDPSLLSHVKGHIEDMDDSSSDYVQLTRSAFRLHWDGGSDLLLAEDTDGTIATAGLCPSTRACLETNWRSSATQALQDFTMRWYERAKAQRPASGDTRIVPLLQLGQLAITQETDMIPILTQYLSALSPRALGPTAARPYTTVDLTSGYFTLSGLYKSLVLSDAIHRHSQAPVFFRLVAASPEANGFFGSRGLSGRIPAAYTLLEKLFWNRVVDKQLHAPVHPYVDVSDPISEGPLAPVELREWSKYGWTYHEKGLWITGPSLAQPVLSPATTLIGSSNYGARSEKFDVECSLLITTQSPQLQDTLAKEVQEMRESARTRMDTATFRSKERRVDAVTQVLTRLLRPLL</sequence>
<evidence type="ECO:0000256" key="11">
    <source>
        <dbReference type="SAM" id="MobiDB-lite"/>
    </source>
</evidence>
<dbReference type="SMART" id="SM00155">
    <property type="entry name" value="PLDc"/>
    <property type="match status" value="2"/>
</dbReference>
<comment type="pathway">
    <text evidence="1 10">Phospholipid metabolism; phosphatidylglycerol biosynthesis; phosphatidylglycerol from CDP-diacylglycerol: step 1/2.</text>
</comment>
<dbReference type="GO" id="GO:0008444">
    <property type="term" value="F:CDP-diacylglycerol-glycerol-3-phosphate 3-phosphatidyltransferase activity"/>
    <property type="evidence" value="ECO:0007669"/>
    <property type="project" value="UniProtKB-EC"/>
</dbReference>
<organism evidence="13 14">
    <name type="scientific">Malassezia restricta (strain ATCC 96810 / NBRC 103918 / CBS 7877)</name>
    <name type="common">Seborrheic dermatitis infection agent</name>
    <dbReference type="NCBI Taxonomy" id="425264"/>
    <lineage>
        <taxon>Eukaryota</taxon>
        <taxon>Fungi</taxon>
        <taxon>Dikarya</taxon>
        <taxon>Basidiomycota</taxon>
        <taxon>Ustilaginomycotina</taxon>
        <taxon>Malasseziomycetes</taxon>
        <taxon>Malasseziales</taxon>
        <taxon>Malasseziaceae</taxon>
        <taxon>Malassezia</taxon>
    </lineage>
</organism>